<protein>
    <submittedName>
        <fullName evidence="2">Uncharacterized protein</fullName>
    </submittedName>
</protein>
<accession>A0A561UV54</accession>
<organism evidence="2 3">
    <name type="scientific">Streptomyces brevispora</name>
    <dbReference type="NCBI Taxonomy" id="887462"/>
    <lineage>
        <taxon>Bacteria</taxon>
        <taxon>Bacillati</taxon>
        <taxon>Actinomycetota</taxon>
        <taxon>Actinomycetes</taxon>
        <taxon>Kitasatosporales</taxon>
        <taxon>Streptomycetaceae</taxon>
        <taxon>Streptomyces</taxon>
    </lineage>
</organism>
<dbReference type="AlphaFoldDB" id="A0A561UV54"/>
<dbReference type="EMBL" id="VIWW01000001">
    <property type="protein sequence ID" value="TWG03234.1"/>
    <property type="molecule type" value="Genomic_DNA"/>
</dbReference>
<dbReference type="Proteomes" id="UP000318186">
    <property type="component" value="Unassembled WGS sequence"/>
</dbReference>
<evidence type="ECO:0000313" key="2">
    <source>
        <dbReference type="EMBL" id="TWG03234.1"/>
    </source>
</evidence>
<gene>
    <name evidence="2" type="ORF">FHX80_111654</name>
</gene>
<feature type="compositionally biased region" description="Basic and acidic residues" evidence="1">
    <location>
        <begin position="1"/>
        <end position="13"/>
    </location>
</feature>
<reference evidence="2 3" key="1">
    <citation type="submission" date="2019-06" db="EMBL/GenBank/DDBJ databases">
        <title>Sequencing the genomes of 1000 actinobacteria strains.</title>
        <authorList>
            <person name="Klenk H.-P."/>
        </authorList>
    </citation>
    <scope>NUCLEOTIDE SEQUENCE [LARGE SCALE GENOMIC DNA]</scope>
    <source>
        <strain evidence="2 3">DSM 42059</strain>
    </source>
</reference>
<feature type="region of interest" description="Disordered" evidence="1">
    <location>
        <begin position="1"/>
        <end position="85"/>
    </location>
</feature>
<sequence length="100" mass="10221">MAENDPGSRERVRASSATRPTFARPTPTRPSTASPAAALPSTASPAAALPSTASPAAALPSVAADSPTGEKHMANLPNRTGRQDRAGLYEFSAEYAMEPG</sequence>
<name>A0A561UV54_9ACTN</name>
<comment type="caution">
    <text evidence="2">The sequence shown here is derived from an EMBL/GenBank/DDBJ whole genome shotgun (WGS) entry which is preliminary data.</text>
</comment>
<feature type="compositionally biased region" description="Low complexity" evidence="1">
    <location>
        <begin position="16"/>
        <end position="67"/>
    </location>
</feature>
<proteinExistence type="predicted"/>
<evidence type="ECO:0000313" key="3">
    <source>
        <dbReference type="Proteomes" id="UP000318186"/>
    </source>
</evidence>
<evidence type="ECO:0000256" key="1">
    <source>
        <dbReference type="SAM" id="MobiDB-lite"/>
    </source>
</evidence>